<evidence type="ECO:0000256" key="3">
    <source>
        <dbReference type="ARBA" id="ARBA00022801"/>
    </source>
</evidence>
<evidence type="ECO:0000256" key="4">
    <source>
        <dbReference type="ARBA" id="ARBA00022833"/>
    </source>
</evidence>
<dbReference type="InterPro" id="IPR011650">
    <property type="entry name" value="Peptidase_M20_dimer"/>
</dbReference>
<keyword evidence="3 6" id="KW-0378">Hydrolase</keyword>
<keyword evidence="7" id="KW-1185">Reference proteome</keyword>
<evidence type="ECO:0000256" key="1">
    <source>
        <dbReference type="ARBA" id="ARBA00001947"/>
    </source>
</evidence>
<dbReference type="STRING" id="225345.CLCHR_22270"/>
<dbReference type="EMBL" id="MZGT01000026">
    <property type="protein sequence ID" value="OPJ62090.1"/>
    <property type="molecule type" value="Genomic_DNA"/>
</dbReference>
<comment type="cofactor">
    <cofactor evidence="1">
        <name>Zn(2+)</name>
        <dbReference type="ChEBI" id="CHEBI:29105"/>
    </cofactor>
</comment>
<gene>
    <name evidence="6" type="primary">dapE</name>
    <name evidence="6" type="ORF">CLCHR_22270</name>
</gene>
<dbReference type="Proteomes" id="UP000191056">
    <property type="component" value="Unassembled WGS sequence"/>
</dbReference>
<dbReference type="PANTHER" id="PTHR43808">
    <property type="entry name" value="ACETYLORNITHINE DEACETYLASE"/>
    <property type="match status" value="1"/>
</dbReference>
<reference evidence="6 7" key="1">
    <citation type="submission" date="2017-03" db="EMBL/GenBank/DDBJ databases">
        <title>Genome sequence of Clostridium chromiireducens DSM 23318.</title>
        <authorList>
            <person name="Poehlein A."/>
            <person name="Daniel R."/>
        </authorList>
    </citation>
    <scope>NUCLEOTIDE SEQUENCE [LARGE SCALE GENOMIC DNA]</scope>
    <source>
        <strain evidence="6 7">DSM 23318</strain>
    </source>
</reference>
<dbReference type="Gene3D" id="3.30.70.360">
    <property type="match status" value="1"/>
</dbReference>
<dbReference type="GO" id="GO:0009014">
    <property type="term" value="F:succinyl-diaminopimelate desuccinylase activity"/>
    <property type="evidence" value="ECO:0007669"/>
    <property type="project" value="UniProtKB-EC"/>
</dbReference>
<dbReference type="InterPro" id="IPR036264">
    <property type="entry name" value="Bact_exopeptidase_dim_dom"/>
</dbReference>
<dbReference type="AlphaFoldDB" id="A0A1V4IQK3"/>
<evidence type="ECO:0000259" key="5">
    <source>
        <dbReference type="Pfam" id="PF07687"/>
    </source>
</evidence>
<proteinExistence type="predicted"/>
<sequence length="407" mass="45439">MEMKYRKDGIFVDKDRKEKLIKLCQDIIKIQSYSGNEGEVVGCLEENMKSIGFDEIIVDKYGSIIGKIKGNRPGNKVLFDAHIDTVPVNNPEEWKHDPFGAEIYEDKIYGRGTSDMKGSLAAMIIAAEYYAKDNNRDFPGEIYIAGVVHEECFEGVAARNISEFVKPDYVVIGEASELNLKIGQRGRAEIVVETFGVPAHSANPEKGVNAVYSISKIIDKLQEIKYEEDEFLGKGILELTDIKSSPYPGASVVPSYCKATYDRRLLVGETKEGVLEPIIKLIDELKNESANINYKVSYAKGTEKCHTGEVIKGERFFPAWCYKKEEAFIQKTFKGLCDIGLNPEITNYSFCTNGSHYAGEAGIKTIGFGPSKENIAHTIDEYIEIEQLAKSCAGYYKIMETLLGLED</sequence>
<keyword evidence="2" id="KW-0479">Metal-binding</keyword>
<organism evidence="6 7">
    <name type="scientific">Clostridium chromiireducens</name>
    <dbReference type="NCBI Taxonomy" id="225345"/>
    <lineage>
        <taxon>Bacteria</taxon>
        <taxon>Bacillati</taxon>
        <taxon>Bacillota</taxon>
        <taxon>Clostridia</taxon>
        <taxon>Eubacteriales</taxon>
        <taxon>Clostridiaceae</taxon>
        <taxon>Clostridium</taxon>
    </lineage>
</organism>
<dbReference type="InterPro" id="IPR002933">
    <property type="entry name" value="Peptidase_M20"/>
</dbReference>
<dbReference type="InterPro" id="IPR001261">
    <property type="entry name" value="ArgE/DapE_CS"/>
</dbReference>
<comment type="caution">
    <text evidence="6">The sequence shown here is derived from an EMBL/GenBank/DDBJ whole genome shotgun (WGS) entry which is preliminary data.</text>
</comment>
<evidence type="ECO:0000313" key="6">
    <source>
        <dbReference type="EMBL" id="OPJ62090.1"/>
    </source>
</evidence>
<keyword evidence="4" id="KW-0862">Zinc</keyword>
<accession>A0A1V4IQK3</accession>
<dbReference type="InterPro" id="IPR050072">
    <property type="entry name" value="Peptidase_M20A"/>
</dbReference>
<dbReference type="Pfam" id="PF01546">
    <property type="entry name" value="Peptidase_M20"/>
    <property type="match status" value="1"/>
</dbReference>
<dbReference type="EC" id="3.5.1.18" evidence="6"/>
<dbReference type="NCBIfam" id="NF009555">
    <property type="entry name" value="PRK13004.1"/>
    <property type="match status" value="1"/>
</dbReference>
<evidence type="ECO:0000256" key="2">
    <source>
        <dbReference type="ARBA" id="ARBA00022723"/>
    </source>
</evidence>
<name>A0A1V4IQK3_9CLOT</name>
<evidence type="ECO:0000313" key="7">
    <source>
        <dbReference type="Proteomes" id="UP000191056"/>
    </source>
</evidence>
<dbReference type="Pfam" id="PF07687">
    <property type="entry name" value="M20_dimer"/>
    <property type="match status" value="1"/>
</dbReference>
<protein>
    <submittedName>
        <fullName evidence="6">Succinyl-diaminopimelate desuccinylase</fullName>
        <ecNumber evidence="6">3.5.1.18</ecNumber>
    </submittedName>
</protein>
<dbReference type="PROSITE" id="PS00758">
    <property type="entry name" value="ARGE_DAPE_CPG2_1"/>
    <property type="match status" value="1"/>
</dbReference>
<feature type="domain" description="Peptidase M20 dimerisation" evidence="5">
    <location>
        <begin position="182"/>
        <end position="287"/>
    </location>
</feature>
<dbReference type="GO" id="GO:0046872">
    <property type="term" value="F:metal ion binding"/>
    <property type="evidence" value="ECO:0007669"/>
    <property type="project" value="UniProtKB-KW"/>
</dbReference>
<dbReference type="Gene3D" id="3.40.630.10">
    <property type="entry name" value="Zn peptidases"/>
    <property type="match status" value="2"/>
</dbReference>
<dbReference type="SUPFAM" id="SSF53187">
    <property type="entry name" value="Zn-dependent exopeptidases"/>
    <property type="match status" value="1"/>
</dbReference>
<dbReference type="SUPFAM" id="SSF55031">
    <property type="entry name" value="Bacterial exopeptidase dimerisation domain"/>
    <property type="match status" value="1"/>
</dbReference>